<reference evidence="1" key="1">
    <citation type="submission" date="2023-12" db="EMBL/GenBank/DDBJ databases">
        <title>Genome assembly of Anisodus tanguticus.</title>
        <authorList>
            <person name="Wang Y.-J."/>
        </authorList>
    </citation>
    <scope>NUCLEOTIDE SEQUENCE</scope>
    <source>
        <strain evidence="1">KB-2021</strain>
        <tissue evidence="1">Leaf</tissue>
    </source>
</reference>
<name>A0AAE1S7F9_9SOLA</name>
<dbReference type="AlphaFoldDB" id="A0AAE1S7F9"/>
<accession>A0AAE1S7F9</accession>
<sequence length="93" mass="10249">MNSIRFEVPLGSARARRISVNVTVMTEKLVGIPRLTSDLVAGELLVSMSTNINGKVNLGVIKKSVSIRMNCSMIVDLQRQDVKDMDCEKKVSL</sequence>
<comment type="caution">
    <text evidence="1">The sequence shown here is derived from an EMBL/GenBank/DDBJ whole genome shotgun (WGS) entry which is preliminary data.</text>
</comment>
<evidence type="ECO:0000313" key="1">
    <source>
        <dbReference type="EMBL" id="KAK4363831.1"/>
    </source>
</evidence>
<evidence type="ECO:0000313" key="2">
    <source>
        <dbReference type="Proteomes" id="UP001291623"/>
    </source>
</evidence>
<gene>
    <name evidence="1" type="ORF">RND71_019072</name>
</gene>
<dbReference type="Proteomes" id="UP001291623">
    <property type="component" value="Unassembled WGS sequence"/>
</dbReference>
<dbReference type="EMBL" id="JAVYJV010000009">
    <property type="protein sequence ID" value="KAK4363831.1"/>
    <property type="molecule type" value="Genomic_DNA"/>
</dbReference>
<keyword evidence="2" id="KW-1185">Reference proteome</keyword>
<protein>
    <submittedName>
        <fullName evidence="1">Uncharacterized protein</fullName>
    </submittedName>
</protein>
<organism evidence="1 2">
    <name type="scientific">Anisodus tanguticus</name>
    <dbReference type="NCBI Taxonomy" id="243964"/>
    <lineage>
        <taxon>Eukaryota</taxon>
        <taxon>Viridiplantae</taxon>
        <taxon>Streptophyta</taxon>
        <taxon>Embryophyta</taxon>
        <taxon>Tracheophyta</taxon>
        <taxon>Spermatophyta</taxon>
        <taxon>Magnoliopsida</taxon>
        <taxon>eudicotyledons</taxon>
        <taxon>Gunneridae</taxon>
        <taxon>Pentapetalae</taxon>
        <taxon>asterids</taxon>
        <taxon>lamiids</taxon>
        <taxon>Solanales</taxon>
        <taxon>Solanaceae</taxon>
        <taxon>Solanoideae</taxon>
        <taxon>Hyoscyameae</taxon>
        <taxon>Anisodus</taxon>
    </lineage>
</organism>
<proteinExistence type="predicted"/>